<dbReference type="PANTHER" id="PTHR22746">
    <property type="entry name" value="RAB6A-GEF COMPLEX PARTNER PROTEIN 1"/>
    <property type="match status" value="1"/>
</dbReference>
<comment type="caution">
    <text evidence="5">The sequence shown here is derived from an EMBL/GenBank/DDBJ whole genome shotgun (WGS) entry which is preliminary data.</text>
</comment>
<feature type="compositionally biased region" description="Low complexity" evidence="3">
    <location>
        <begin position="919"/>
        <end position="950"/>
    </location>
</feature>
<feature type="compositionally biased region" description="Basic and acidic residues" evidence="3">
    <location>
        <begin position="3761"/>
        <end position="3772"/>
    </location>
</feature>
<feature type="region of interest" description="Disordered" evidence="3">
    <location>
        <begin position="3290"/>
        <end position="3370"/>
    </location>
</feature>
<dbReference type="GO" id="GO:0042147">
    <property type="term" value="P:retrograde transport, endosome to Golgi"/>
    <property type="evidence" value="ECO:0007669"/>
    <property type="project" value="TreeGrafter"/>
</dbReference>
<feature type="region of interest" description="Disordered" evidence="3">
    <location>
        <begin position="1741"/>
        <end position="1764"/>
    </location>
</feature>
<feature type="compositionally biased region" description="Polar residues" evidence="3">
    <location>
        <begin position="3635"/>
        <end position="3644"/>
    </location>
</feature>
<feature type="compositionally biased region" description="Basic and acidic residues" evidence="3">
    <location>
        <begin position="573"/>
        <end position="601"/>
    </location>
</feature>
<dbReference type="GO" id="GO:0034066">
    <property type="term" value="C:Ric1-Rgp1 guanyl-nucleotide exchange factor complex"/>
    <property type="evidence" value="ECO:0007669"/>
    <property type="project" value="InterPro"/>
</dbReference>
<comment type="subcellular location">
    <subcellularLocation>
        <location evidence="1">Membrane</location>
    </subcellularLocation>
</comment>
<feature type="compositionally biased region" description="Basic and acidic residues" evidence="3">
    <location>
        <begin position="551"/>
        <end position="565"/>
    </location>
</feature>
<feature type="domain" description="RIC1 C-terminal alpha solenoid region" evidence="4">
    <location>
        <begin position="3127"/>
        <end position="3235"/>
    </location>
</feature>
<feature type="compositionally biased region" description="Basic and acidic residues" evidence="3">
    <location>
        <begin position="842"/>
        <end position="852"/>
    </location>
</feature>
<feature type="compositionally biased region" description="Basic and acidic residues" evidence="3">
    <location>
        <begin position="2982"/>
        <end position="2991"/>
    </location>
</feature>
<feature type="compositionally biased region" description="Basic and acidic residues" evidence="3">
    <location>
        <begin position="1896"/>
        <end position="1909"/>
    </location>
</feature>
<feature type="region of interest" description="Disordered" evidence="3">
    <location>
        <begin position="1"/>
        <end position="58"/>
    </location>
</feature>
<name>A0A086MBL8_TOXGO</name>
<feature type="region of interest" description="Disordered" evidence="3">
    <location>
        <begin position="401"/>
        <end position="445"/>
    </location>
</feature>
<feature type="region of interest" description="Disordered" evidence="3">
    <location>
        <begin position="1608"/>
        <end position="1630"/>
    </location>
</feature>
<feature type="compositionally biased region" description="Basic and acidic residues" evidence="3">
    <location>
        <begin position="2948"/>
        <end position="2962"/>
    </location>
</feature>
<feature type="compositionally biased region" description="Low complexity" evidence="3">
    <location>
        <begin position="652"/>
        <end position="671"/>
    </location>
</feature>
<feature type="region of interest" description="Disordered" evidence="3">
    <location>
        <begin position="2380"/>
        <end position="2496"/>
    </location>
</feature>
<feature type="compositionally biased region" description="Basic and acidic residues" evidence="3">
    <location>
        <begin position="2277"/>
        <end position="2286"/>
    </location>
</feature>
<dbReference type="InterPro" id="IPR040096">
    <property type="entry name" value="Ric1"/>
</dbReference>
<feature type="compositionally biased region" description="Basic and acidic residues" evidence="3">
    <location>
        <begin position="3310"/>
        <end position="3346"/>
    </location>
</feature>
<sequence length="3793" mass="410076">MITSFGQPSSLRLPPPFPAAGVPPVSLSPDDRESASSTSSRRPSSSVRSSSLPSPSAETLSRLPSASFSLSPCRALLLVVQPLRLLLFSNLQHRVLLASFPRPPHTFHLGSHLAASWELCDPLSRRRESEVNRLAAASGARTPFYRIFVTCYPQATVCVYTVGFPGQVKARKRRESEREETSNSDAHALNGDVSRDESRSRPQESDGENKREIKRENSGENRGENRGEEERKKKGFGEREACMRLETRLRSRASSPSLFPPCLFDADGSFTSGQSEDESEDEDDAFLFATGSDGRGLPGPAPLGTKRGLSGGGTFTPATVAAALSTPSLLLQHRPASLRSLELHLHAVLSLPVRGSASACSASHLVVGCSRQPALLFLPLDAVKTVNAVLYLSDFLPLSQTSSSTDTRGHARDDVDKREETESEQEDDKRGGNVRTAEGRGSDCEARLVETMERSENSKSDRYVSCFAGSPSLRASSPSVSSEAFDARATCGRCLFSPMGHESVQEFIRWQEQHPEDVVLLPDLPDEALQDARAAQQAHRHLEEFLRRVSEDSRLSRAGSERSVDSEAVNGGESDKPARHGGEEEEGRERNGREVAEKEALAEQSPSLVRTLRALLGHERSQPPAMFSRLRTREDVRDETYSPQPHTQPKTSLSSSVSSPRSSSLSSSLSSISASFFEPTQDDGRLLESSGPAGGEANVEEARRLQGVVTSLSEGIAQIALDLRLSLLGVVTTQGRLFLLSWDGPLLSGPRRGRSPERENSSPIGLLVRERYVVCCAFTSERSRLAVGLSTGEVEIYSLDFSHASTWGPSPAGVSSPRQSPRAGRAPEAGLEGGDCGGDGAQRSRREVEWRSARGATRGPRYPLRLLRRLSLRDASALGPDEPEGEMSLTHNEQRERQEGREARRRKRGERELGKPRSPRGSTSPSARSPSAPMSPRSSRSSSPSLSCSPYAHRRRRWHKQDEAEGPPVETVVWSDDGLALVVRWGSQGSGAKETGLSPSRVPSPVAVFSYTGRLLFCPFPPREELCMRAGGEPLPRETQPSSASSEGACGAGRRHLNLEGDGICFSPRPESRERLSIESLSSRDSTGTVSRTLGGRVALQLRKQMSPIPPATRPPTCAWTGLGLGLMVVQDARRHLGEAGRVERPYRRRASFDSALLSPSVSGNRGDSSSEDADDAARAGDRRQSQRSTLEAGEAGDLVQRQRDGRRPLRKRSESEDGRRREVTAAAHAVSSIFEFPVFRSAWLGVATNTVDTAGSRAASDTGDRILIGASCLLVWASAPHVPSSLSWSRIPLPPPAYLSPNWPIRQASLSPNGDTLLVCGRRGFAVFSLSQRKWRLVGDEQQERQLPTSLLPLGWYDSSIFFISIRTFDPHASPADSALAALAPLPVNSLSASSGLLRSLFPSQQARAAQAPPQDSNATWLIDERSLADLDGRRSFPSVPSPGSGVPAVAPLPVWRGPRGTAHAAEVTLERRVSTTPIAVSRQLPGLALQERESWESVLERVEALELQEEAAAYGGEAREAAMGDSRKAMFSAADSGVGEKKQESEDRRPVSLMGRRVPRTGYALLFFDARGRLALENCIAAVRSLPARPLRTAVLSDRQKLGLHVRGPGLHAAGPRPSSGDSGREQETGIRRQCCRCRSLSERDGAPARTNDAGETGDTDNARGSCHGVHPGSVHETKKMRVRTCFLCRNLSNRDPDSSSTALSAFQPWTGNPVLAVYDALHLITSYQLHAVSGSGASSVSPDPPSYSSLHRTVSQPQASSVSRPASVSSWLPAASLADSRPACSLHSPRGAPSLLVGSAFSASLPVCAFDVVALWQVDVSACWVDHPLQIRFASPSLLVVHHAAGDVTALRLFPRDACEALARRAKRGPFKEEGRNPQQASNENTGPAAQRATEKEAPVDGRRNGLDVGEPRAIQKTSGPATDKEITVFPQRSSSPAASSSPSSSLYLIPQYVAMQSETLACGVTSLWMDSPAQLTVFTPLHAPPGFCLPGLRTLIREATNEGEMRTRRDGEEDRRCLCVSCSWRLRDRRDWGCIARTDPSEDGRRVRDRSAKSEVEAVSRLEAAPVKDADREEQTATLSVPTNKDEKTQNAHPAAVLVDACRDAVGFSFRGSRETGKAPSNGHRPPVSGDDAEDARVVQSSLAASLPRSSLSPLPRTASVPQFPSSILPQPLNRFTCTYTPQHLPQFTHTRPHNHLPSSFPSLATAKEKKKKEKGNRRKEGESEACVPSDRRGRFFEERGDDPKTVEDEESQTVSPGEQADSRRNSLASAETPRKSSEKVAEAASSGAWTEGSLQGVSGDREETGPDDSADSFLVFSQRRRRIKTQRCGDLFVARPLNSATAFGDAVCSPFAPLPSHPPLLSLCQRKTVSPSASLASVADPLRSSSSPSNSRLPSPSSGRSRAPDTERPHWAGTVDPVGRDGATEERRRGAAVAQENRGVPQLDDREQAESDAAEEAEGEQKWTLSQAAWSQEKTQGQCTRMQRSFQRRELETQRRWRKRSSHSTGASWTRFSDLACCTVGGIYIWMQATEGLSLAVLSFHFHCSSSDDELEAQESASRSATPACSAKGEDCETQSKGAKARKRTKPAVMSSSLSSLLDIEGRCALLLPIEQKPQPLLIAGVLAPLGVVVACSPSPVSLLSSSFAGPSVSVETSAAGETRISAPSLDLRLQLQPTLHPLLTRLLSVAAESSLSHQNRESPLQQASPPSVSAAPSSPGCPLFSSPCSLSPSPSCSLPSFLMQQACAPAPAFFACNGGTAAYEAAAALLFQIRASPFFSHLVELALYELVDAYLPVFSRELRAWTHAERLTGPPGASNPNGPEGLEEAVSCAASRDHGVLPRLQTRKHEQPCRDAADNRMQVSTGLPTAVRLDSAPLPRTAEAGDEAETDKWKLVHASARSRESPWECAKRRDKKRPVLRVGGARPEAYVLSLPQTQTDAFPSSARKEGDRARQRKEETVSLSGERNPGVDGATASHTKPGESGKGDMRCTSGQRSPRGSPGANARVSSENRGKETRLEETEAVASHRTLDALNAHQRVTNEASWKRGTSEERRAQVFLSLDELLISVDSEFVSSFSCTPLSGLELVAHTPHPASDTSGCLYASSRTRYVAAQKELTSLPGGRALFLFLQLLTRQHPSLLAKVVASCVRKTDPTRAPLILFPLLGRPPQSFFDDALRSHLLHTASLYLLLLQNVEGCLAVRTKRGLPLLQAALRLGVLGLARKLVRFLLAVVAPNATERSERGSSSECLAGLTGPARKKCGAAELETEAFDDRELEGQGTACDAEEAEMPWSGRDGAPKLWAPPRHWPGDRRPRAETQVKREDETAGAADRRGLVKCGERDANRGSLPARGRSGSDRRKEAHVGCAENEVNEEKQEVIRIYREVVDSVGDSLWGALAHLQWLRLFQLTSAFALDLPAWLVRLRPQLCRLFSLEGPPLGSSFSHSSSSVVSSSKHPSRPPSPFSSASSAEPARDSKLQAVPFEAVVLSLSLQLGLPGPPFSVFSQSQWEALFSQVSAAASDTPTLTTPCLSSQVDSSLEPSRLESLCSSVDPHSPPWLSRSPPAHSTVSGVSSDRSDHAASVGESGGEVRSGVRRYVTPLSPPSFREFWMRDAVLLPESSASSQSPTERRTGPLSSTPSSMQFDKAASPSSPWLLPSRLAPPAFVAGSDGEVALSDAVENLCQFFLRVFISADLPVLALALLAAARDEAGVKRIFALAPSLRCRVQMEKERRGRSGEAKQREESERRVLEGLGESDEENNSKRERRKDEGGWTGMSRALLEWLTSLAQNAR</sequence>
<keyword evidence="2" id="KW-0472">Membrane</keyword>
<reference evidence="5 6" key="1">
    <citation type="submission" date="2014-05" db="EMBL/GenBank/DDBJ databases">
        <authorList>
            <person name="Sibley D."/>
            <person name="Venepally P."/>
            <person name="Karamycheva S."/>
            <person name="Hadjithomas M."/>
            <person name="Khan A."/>
            <person name="Brunk B."/>
            <person name="Roos D."/>
            <person name="Caler E."/>
            <person name="Lorenzi H."/>
        </authorList>
    </citation>
    <scope>NUCLEOTIDE SEQUENCE [LARGE SCALE GENOMIC DNA]</scope>
    <source>
        <strain evidence="5 6">RUB</strain>
    </source>
</reference>
<feature type="region of interest" description="Disordered" evidence="3">
    <location>
        <begin position="2900"/>
        <end position="3022"/>
    </location>
</feature>
<gene>
    <name evidence="5" type="ORF">TGRUB_314875</name>
</gene>
<feature type="region of interest" description="Disordered" evidence="3">
    <location>
        <begin position="551"/>
        <end position="671"/>
    </location>
</feature>
<feature type="region of interest" description="Disordered" evidence="3">
    <location>
        <begin position="1646"/>
        <end position="1677"/>
    </location>
</feature>
<feature type="region of interest" description="Disordered" evidence="3">
    <location>
        <begin position="2875"/>
        <end position="2894"/>
    </location>
</feature>
<dbReference type="EMBL" id="AFYV02000053">
    <property type="protein sequence ID" value="KFG66286.1"/>
    <property type="molecule type" value="Genomic_DNA"/>
</dbReference>
<feature type="region of interest" description="Disordered" evidence="3">
    <location>
        <begin position="807"/>
        <end position="855"/>
    </location>
</feature>
<dbReference type="PANTHER" id="PTHR22746:SF10">
    <property type="entry name" value="GUANINE NUCLEOTIDE EXCHANGE FACTOR SUBUNIT RIC1"/>
    <property type="match status" value="1"/>
</dbReference>
<dbReference type="VEuPathDB" id="ToxoDB:TGRUB_314875"/>
<feature type="compositionally biased region" description="Gly residues" evidence="3">
    <location>
        <begin position="831"/>
        <end position="840"/>
    </location>
</feature>
<feature type="region of interest" description="Disordered" evidence="3">
    <location>
        <begin position="2188"/>
        <end position="2318"/>
    </location>
</feature>
<evidence type="ECO:0000259" key="4">
    <source>
        <dbReference type="Pfam" id="PF07064"/>
    </source>
</evidence>
<feature type="compositionally biased region" description="Basic and acidic residues" evidence="3">
    <location>
        <begin position="427"/>
        <end position="445"/>
    </location>
</feature>
<evidence type="ECO:0000313" key="6">
    <source>
        <dbReference type="Proteomes" id="UP000028834"/>
    </source>
</evidence>
<feature type="compositionally biased region" description="Basic and acidic residues" evidence="3">
    <location>
        <begin position="2234"/>
        <end position="2251"/>
    </location>
</feature>
<dbReference type="InterPro" id="IPR009771">
    <property type="entry name" value="RIC1_C"/>
</dbReference>
<feature type="compositionally biased region" description="Basic and acidic residues" evidence="3">
    <location>
        <begin position="2903"/>
        <end position="2913"/>
    </location>
</feature>
<feature type="compositionally biased region" description="Basic and acidic residues" evidence="3">
    <location>
        <begin position="2423"/>
        <end position="2434"/>
    </location>
</feature>
<feature type="compositionally biased region" description="Polar residues" evidence="3">
    <location>
        <begin position="1880"/>
        <end position="1891"/>
    </location>
</feature>
<feature type="compositionally biased region" description="Polar residues" evidence="3">
    <location>
        <begin position="1"/>
        <end position="10"/>
    </location>
</feature>
<evidence type="ECO:0000313" key="5">
    <source>
        <dbReference type="EMBL" id="KFG66286.1"/>
    </source>
</evidence>
<feature type="compositionally biased region" description="Polar residues" evidence="3">
    <location>
        <begin position="3566"/>
        <end position="3575"/>
    </location>
</feature>
<organism evidence="5 6">
    <name type="scientific">Toxoplasma gondii RUB</name>
    <dbReference type="NCBI Taxonomy" id="935652"/>
    <lineage>
        <taxon>Eukaryota</taxon>
        <taxon>Sar</taxon>
        <taxon>Alveolata</taxon>
        <taxon>Apicomplexa</taxon>
        <taxon>Conoidasida</taxon>
        <taxon>Coccidia</taxon>
        <taxon>Eucoccidiorida</taxon>
        <taxon>Eimeriorina</taxon>
        <taxon>Sarcocystidae</taxon>
        <taxon>Toxoplasma</taxon>
    </lineage>
</organism>
<feature type="compositionally biased region" description="Basic and acidic residues" evidence="3">
    <location>
        <begin position="2043"/>
        <end position="2079"/>
    </location>
</feature>
<evidence type="ECO:0000256" key="1">
    <source>
        <dbReference type="ARBA" id="ARBA00004370"/>
    </source>
</evidence>
<feature type="region of interest" description="Disordered" evidence="3">
    <location>
        <begin position="3621"/>
        <end position="3651"/>
    </location>
</feature>
<feature type="compositionally biased region" description="Basic and acidic residues" evidence="3">
    <location>
        <begin position="407"/>
        <end position="420"/>
    </location>
</feature>
<feature type="region of interest" description="Disordered" evidence="3">
    <location>
        <begin position="3729"/>
        <end position="3772"/>
    </location>
</feature>
<feature type="region of interest" description="Disordered" evidence="3">
    <location>
        <begin position="3446"/>
        <end position="3474"/>
    </location>
</feature>
<dbReference type="Pfam" id="PF07064">
    <property type="entry name" value="RIC1"/>
    <property type="match status" value="1"/>
</dbReference>
<evidence type="ECO:0000256" key="2">
    <source>
        <dbReference type="ARBA" id="ARBA00023136"/>
    </source>
</evidence>
<feature type="compositionally biased region" description="Low complexity" evidence="3">
    <location>
        <begin position="1937"/>
        <end position="1948"/>
    </location>
</feature>
<protein>
    <submittedName>
        <fullName evidence="5">RIC1 protein</fullName>
    </submittedName>
</protein>
<feature type="compositionally biased region" description="Low complexity" evidence="3">
    <location>
        <begin position="2145"/>
        <end position="2164"/>
    </location>
</feature>
<feature type="region of interest" description="Disordered" evidence="3">
    <location>
        <begin position="1869"/>
        <end position="1948"/>
    </location>
</feature>
<feature type="region of interest" description="Disordered" evidence="3">
    <location>
        <begin position="2115"/>
        <end position="2173"/>
    </location>
</feature>
<feature type="region of interest" description="Disordered" evidence="3">
    <location>
        <begin position="3552"/>
        <end position="3590"/>
    </location>
</feature>
<evidence type="ECO:0000256" key="3">
    <source>
        <dbReference type="SAM" id="MobiDB-lite"/>
    </source>
</evidence>
<feature type="region of interest" description="Disordered" evidence="3">
    <location>
        <begin position="2039"/>
        <end position="2096"/>
    </location>
</feature>
<feature type="compositionally biased region" description="Basic and acidic residues" evidence="3">
    <location>
        <begin position="193"/>
        <end position="234"/>
    </location>
</feature>
<feature type="region of interest" description="Disordered" evidence="3">
    <location>
        <begin position="2558"/>
        <end position="2589"/>
    </location>
</feature>
<feature type="compositionally biased region" description="Polar residues" evidence="3">
    <location>
        <begin position="2468"/>
        <end position="2490"/>
    </location>
</feature>
<feature type="compositionally biased region" description="Basic and acidic residues" evidence="3">
    <location>
        <begin position="1176"/>
        <end position="1185"/>
    </location>
</feature>
<feature type="compositionally biased region" description="Basic and acidic residues" evidence="3">
    <location>
        <begin position="631"/>
        <end position="640"/>
    </location>
</feature>
<feature type="region of interest" description="Disordered" evidence="3">
    <location>
        <begin position="173"/>
        <end position="234"/>
    </location>
</feature>
<feature type="compositionally biased region" description="Basic residues" evidence="3">
    <location>
        <begin position="2213"/>
        <end position="2222"/>
    </location>
</feature>
<feature type="compositionally biased region" description="Low complexity" evidence="3">
    <location>
        <begin position="3446"/>
        <end position="3456"/>
    </location>
</feature>
<feature type="region of interest" description="Disordered" evidence="3">
    <location>
        <begin position="876"/>
        <end position="971"/>
    </location>
</feature>
<feature type="region of interest" description="Disordered" evidence="3">
    <location>
        <begin position="2812"/>
        <end position="2831"/>
    </location>
</feature>
<feature type="compositionally biased region" description="Basic and acidic residues" evidence="3">
    <location>
        <begin position="3729"/>
        <end position="3751"/>
    </location>
</feature>
<feature type="compositionally biased region" description="Basic and acidic residues" evidence="3">
    <location>
        <begin position="892"/>
        <end position="902"/>
    </location>
</feature>
<feature type="compositionally biased region" description="Basic and acidic residues" evidence="3">
    <location>
        <begin position="3356"/>
        <end position="3365"/>
    </location>
</feature>
<feature type="compositionally biased region" description="Basic and acidic residues" evidence="3">
    <location>
        <begin position="3012"/>
        <end position="3022"/>
    </location>
</feature>
<dbReference type="Proteomes" id="UP000028834">
    <property type="component" value="Unassembled WGS sequence"/>
</dbReference>
<dbReference type="OrthoDB" id="347593at2759"/>
<proteinExistence type="predicted"/>
<feature type="compositionally biased region" description="Low complexity" evidence="3">
    <location>
        <begin position="35"/>
        <end position="58"/>
    </location>
</feature>
<feature type="region of interest" description="Disordered" evidence="3">
    <location>
        <begin position="1156"/>
        <end position="1223"/>
    </location>
</feature>
<feature type="compositionally biased region" description="Low complexity" evidence="3">
    <location>
        <begin position="2386"/>
        <end position="2406"/>
    </location>
</feature>
<dbReference type="GO" id="GO:0005829">
    <property type="term" value="C:cytosol"/>
    <property type="evidence" value="ECO:0007669"/>
    <property type="project" value="TreeGrafter"/>
</dbReference>
<feature type="compositionally biased region" description="Polar residues" evidence="3">
    <location>
        <begin position="641"/>
        <end position="651"/>
    </location>
</feature>
<feature type="compositionally biased region" description="Basic and acidic residues" evidence="3">
    <location>
        <begin position="1201"/>
        <end position="1223"/>
    </location>
</feature>
<dbReference type="GO" id="GO:0000139">
    <property type="term" value="C:Golgi membrane"/>
    <property type="evidence" value="ECO:0007669"/>
    <property type="project" value="TreeGrafter"/>
</dbReference>
<accession>A0A086MBL8</accession>
<dbReference type="GO" id="GO:0006886">
    <property type="term" value="P:intracellular protein transport"/>
    <property type="evidence" value="ECO:0007669"/>
    <property type="project" value="InterPro"/>
</dbReference>